<reference evidence="3 4" key="1">
    <citation type="submission" date="2020-04" db="EMBL/GenBank/DDBJ databases">
        <authorList>
            <person name="De Canck E."/>
        </authorList>
    </citation>
    <scope>NUCLEOTIDE SEQUENCE [LARGE SCALE GENOMIC DNA]</scope>
    <source>
        <strain evidence="3 4">LMG 7053</strain>
    </source>
</reference>
<feature type="signal peptide" evidence="2">
    <location>
        <begin position="1"/>
        <end position="27"/>
    </location>
</feature>
<feature type="region of interest" description="Disordered" evidence="1">
    <location>
        <begin position="231"/>
        <end position="260"/>
    </location>
</feature>
<feature type="chain" id="PRO_5045782995" evidence="2">
    <location>
        <begin position="28"/>
        <end position="385"/>
    </location>
</feature>
<dbReference type="RefSeq" id="WP_049070876.1">
    <property type="nucleotide sequence ID" value="NZ_CADILJ010000041.1"/>
</dbReference>
<feature type="compositionally biased region" description="Polar residues" evidence="1">
    <location>
        <begin position="242"/>
        <end position="258"/>
    </location>
</feature>
<protein>
    <submittedName>
        <fullName evidence="3">Uncharacterized protein</fullName>
    </submittedName>
</protein>
<dbReference type="Proteomes" id="UP000494161">
    <property type="component" value="Unassembled WGS sequence"/>
</dbReference>
<dbReference type="GeneID" id="55558337"/>
<evidence type="ECO:0000256" key="1">
    <source>
        <dbReference type="SAM" id="MobiDB-lite"/>
    </source>
</evidence>
<keyword evidence="4" id="KW-1185">Reference proteome</keyword>
<keyword evidence="2" id="KW-0732">Signal</keyword>
<sequence>MRALSFRIVVRPLFFLFGMLAAHGAVAASAYCEAGILLSRVGEGIGADQFYRTEIFQVERADEATWKALRVQWIDYLKGIGKYREDNGERYGSPHFYQCAIAGLGEDKDDNALRSEYEYRIGVLRKNGFPPQIVQWAPKSLRAASGNPPPASPAKPVCEAEIRQIYGPNNAAGAASAINRHNKQLNGATLAEAQEALRKYEALQAGRQGAEQPMVGCLKTAWAQKVAQLSRSSARQADRRTPTQGADASAAKSGQGTQALAYGPNRSDCLKRGQTSDGYITYTNICKVPVAVGYCNVYAANGQRDGTVCQSRGSEFSRTKRTYVTQGLGLEPGATHRLAYRYATQSTFIVACIDGQPLIESFDSSQITAGSKAQTACWRFASRGR</sequence>
<evidence type="ECO:0000313" key="3">
    <source>
        <dbReference type="EMBL" id="CAB3952906.1"/>
    </source>
</evidence>
<evidence type="ECO:0000256" key="2">
    <source>
        <dbReference type="SAM" id="SignalP"/>
    </source>
</evidence>
<proteinExistence type="predicted"/>
<name>A0ABM8LY80_9BURK</name>
<accession>A0ABM8LY80</accession>
<dbReference type="EMBL" id="CADILJ010000041">
    <property type="protein sequence ID" value="CAB3952906.1"/>
    <property type="molecule type" value="Genomic_DNA"/>
</dbReference>
<gene>
    <name evidence="3" type="ORF">LMG7053_03921</name>
</gene>
<evidence type="ECO:0000313" key="4">
    <source>
        <dbReference type="Proteomes" id="UP000494161"/>
    </source>
</evidence>
<comment type="caution">
    <text evidence="3">The sequence shown here is derived from an EMBL/GenBank/DDBJ whole genome shotgun (WGS) entry which is preliminary data.</text>
</comment>
<organism evidence="3 4">
    <name type="scientific">Achromobacter ruhlandii</name>
    <dbReference type="NCBI Taxonomy" id="72557"/>
    <lineage>
        <taxon>Bacteria</taxon>
        <taxon>Pseudomonadati</taxon>
        <taxon>Pseudomonadota</taxon>
        <taxon>Betaproteobacteria</taxon>
        <taxon>Burkholderiales</taxon>
        <taxon>Alcaligenaceae</taxon>
        <taxon>Achromobacter</taxon>
    </lineage>
</organism>